<dbReference type="Pfam" id="PF21549">
    <property type="entry name" value="PRDM2_PR"/>
    <property type="match status" value="1"/>
</dbReference>
<dbReference type="GO" id="GO:0003677">
    <property type="term" value="F:DNA binding"/>
    <property type="evidence" value="ECO:0007669"/>
    <property type="project" value="UniProtKB-KW"/>
</dbReference>
<evidence type="ECO:0000256" key="10">
    <source>
        <dbReference type="SAM" id="SignalP"/>
    </source>
</evidence>
<dbReference type="PROSITE" id="PS50280">
    <property type="entry name" value="SET"/>
    <property type="match status" value="1"/>
</dbReference>
<dbReference type="InterPro" id="IPR001214">
    <property type="entry name" value="SET_dom"/>
</dbReference>
<dbReference type="GO" id="GO:0008170">
    <property type="term" value="F:N-methyltransferase activity"/>
    <property type="evidence" value="ECO:0007669"/>
    <property type="project" value="UniProtKB-ARBA"/>
</dbReference>
<keyword evidence="6" id="KW-0805">Transcription regulation</keyword>
<organism evidence="12">
    <name type="scientific">Cacopsylla melanoneura</name>
    <dbReference type="NCBI Taxonomy" id="428564"/>
    <lineage>
        <taxon>Eukaryota</taxon>
        <taxon>Metazoa</taxon>
        <taxon>Ecdysozoa</taxon>
        <taxon>Arthropoda</taxon>
        <taxon>Hexapoda</taxon>
        <taxon>Insecta</taxon>
        <taxon>Pterygota</taxon>
        <taxon>Neoptera</taxon>
        <taxon>Paraneoptera</taxon>
        <taxon>Hemiptera</taxon>
        <taxon>Sternorrhyncha</taxon>
        <taxon>Psylloidea</taxon>
        <taxon>Psyllidae</taxon>
        <taxon>Psyllinae</taxon>
        <taxon>Cacopsylla</taxon>
    </lineage>
</organism>
<keyword evidence="4" id="KW-0863">Zinc-finger</keyword>
<dbReference type="InterPro" id="IPR050331">
    <property type="entry name" value="Zinc_finger"/>
</dbReference>
<keyword evidence="10" id="KW-0732">Signal</keyword>
<dbReference type="EMBL" id="HBUF01405647">
    <property type="protein sequence ID" value="CAG6738007.1"/>
    <property type="molecule type" value="Transcribed_RNA"/>
</dbReference>
<evidence type="ECO:0000256" key="3">
    <source>
        <dbReference type="ARBA" id="ARBA00022737"/>
    </source>
</evidence>
<keyword evidence="7" id="KW-0238">DNA-binding</keyword>
<dbReference type="PANTHER" id="PTHR16515">
    <property type="entry name" value="PR DOMAIN ZINC FINGER PROTEIN"/>
    <property type="match status" value="1"/>
</dbReference>
<dbReference type="SMART" id="SM00355">
    <property type="entry name" value="ZnF_C2H2"/>
    <property type="match status" value="5"/>
</dbReference>
<dbReference type="PANTHER" id="PTHR16515:SF49">
    <property type="entry name" value="GASTRULA ZINC FINGER PROTEIN XLCGF49.1-LIKE-RELATED"/>
    <property type="match status" value="1"/>
</dbReference>
<sequence>MINSLLIVVLSSLASLLFFSNANKSPEFSKPNEFDETQEYDPDFKMPQSAMDALFPTTFDEFGEVFEYKGVPCVECNDHYDGPCPLHVLKHVHERPKPHSYQHRRAEKTAPKNILKLEESSIPGAGVGMWAIKKIPKDVVFGPLDGKEYEKEDNVTVDGNYWRIPGTDNTYIDLMDKSKANYLAYINCARNVKEQNLIRYFNETDKKFYFISKRFIPQYSELLADYGTEFRKTIGIGDLDFNRSRDLKRRVFLCNKCLRASYTPVDLMPNHLCPVPSKKDDLWQKVLNNKTIVIKQIINHVKENPNAFRTVYECKVCRKASKNATKLMLEKEMKLHYLRRHPDITEVDSKNLIRDDFVELNKLCYRYYKCNICANQSAGLNWTMAPSKTRESIEFDRFVKEFERTGQNIIDRNKNNPIDQFEDLALQFEPELETTTFRLQLTTPGGVNATRKKHKLNKNFFFKSRDDAQCHFKTLHMPLVNITDVRVMKYRGSPHECSMCGNKTVREMFQLDHHVDFHLNFTEMFNGGLCQLDYRTKKFNEPFIENFNFSHLFCKKCNQYMDTDRNHEPEPNEILDHKLSHINLNLLGYYDNVEKKTVQIGNRIPIISTNTSYVHCGLCSNYTSTNTSHLIHHLKSDHTLQPYHMMRIPEALKPKLECHKCNATFDTKKDLIWHVTKLHKEYYYCVCCGKTNYYRKLHQNHMVRMHNNSTATVLIDEWDKVEKLWTDITESKEEKNMPTFGDSIYTVDSEDYEDPTVPYNHLNSLGN</sequence>
<evidence type="ECO:0000259" key="11">
    <source>
        <dbReference type="PROSITE" id="PS50280"/>
    </source>
</evidence>
<evidence type="ECO:0000256" key="8">
    <source>
        <dbReference type="ARBA" id="ARBA00023163"/>
    </source>
</evidence>
<evidence type="ECO:0000256" key="4">
    <source>
        <dbReference type="ARBA" id="ARBA00022771"/>
    </source>
</evidence>
<dbReference type="SUPFAM" id="SSF82199">
    <property type="entry name" value="SET domain"/>
    <property type="match status" value="1"/>
</dbReference>
<keyword evidence="12" id="KW-0489">Methyltransferase</keyword>
<keyword evidence="12" id="KW-0808">Transferase</keyword>
<keyword evidence="2" id="KW-0479">Metal-binding</keyword>
<evidence type="ECO:0000313" key="12">
    <source>
        <dbReference type="EMBL" id="CAG6738007.1"/>
    </source>
</evidence>
<feature type="domain" description="SET" evidence="11">
    <location>
        <begin position="115"/>
        <end position="227"/>
    </location>
</feature>
<dbReference type="Gene3D" id="2.170.270.10">
    <property type="entry name" value="SET domain"/>
    <property type="match status" value="1"/>
</dbReference>
<feature type="signal peptide" evidence="10">
    <location>
        <begin position="1"/>
        <end position="22"/>
    </location>
</feature>
<dbReference type="InterPro" id="IPR046341">
    <property type="entry name" value="SET_dom_sf"/>
</dbReference>
<protein>
    <submittedName>
        <fullName evidence="12">Histone-lysine N-methyltransferase PRDM9</fullName>
    </submittedName>
</protein>
<keyword evidence="5" id="KW-0862">Zinc</keyword>
<dbReference type="GO" id="GO:0032259">
    <property type="term" value="P:methylation"/>
    <property type="evidence" value="ECO:0007669"/>
    <property type="project" value="UniProtKB-KW"/>
</dbReference>
<dbReference type="GO" id="GO:0008757">
    <property type="term" value="F:S-adenosylmethionine-dependent methyltransferase activity"/>
    <property type="evidence" value="ECO:0007669"/>
    <property type="project" value="UniProtKB-ARBA"/>
</dbReference>
<proteinExistence type="predicted"/>
<keyword evidence="3" id="KW-0677">Repeat</keyword>
<evidence type="ECO:0000256" key="6">
    <source>
        <dbReference type="ARBA" id="ARBA00023015"/>
    </source>
</evidence>
<name>A0A8D8Z1D1_9HEMI</name>
<dbReference type="AlphaFoldDB" id="A0A8D8Z1D1"/>
<evidence type="ECO:0000256" key="5">
    <source>
        <dbReference type="ARBA" id="ARBA00022833"/>
    </source>
</evidence>
<evidence type="ECO:0000256" key="7">
    <source>
        <dbReference type="ARBA" id="ARBA00023125"/>
    </source>
</evidence>
<keyword evidence="9" id="KW-0539">Nucleus</keyword>
<feature type="chain" id="PRO_5034414307" evidence="10">
    <location>
        <begin position="23"/>
        <end position="767"/>
    </location>
</feature>
<dbReference type="InterPro" id="IPR013087">
    <property type="entry name" value="Znf_C2H2_type"/>
</dbReference>
<accession>A0A8D8Z1D1</accession>
<dbReference type="PROSITE" id="PS00028">
    <property type="entry name" value="ZINC_FINGER_C2H2_1"/>
    <property type="match status" value="1"/>
</dbReference>
<evidence type="ECO:0000256" key="2">
    <source>
        <dbReference type="ARBA" id="ARBA00022723"/>
    </source>
</evidence>
<dbReference type="GO" id="GO:0008270">
    <property type="term" value="F:zinc ion binding"/>
    <property type="evidence" value="ECO:0007669"/>
    <property type="project" value="UniProtKB-KW"/>
</dbReference>
<dbReference type="GO" id="GO:0008276">
    <property type="term" value="F:protein methyltransferase activity"/>
    <property type="evidence" value="ECO:0007669"/>
    <property type="project" value="UniProtKB-ARBA"/>
</dbReference>
<dbReference type="GO" id="GO:0005634">
    <property type="term" value="C:nucleus"/>
    <property type="evidence" value="ECO:0007669"/>
    <property type="project" value="UniProtKB-SubCell"/>
</dbReference>
<comment type="subcellular location">
    <subcellularLocation>
        <location evidence="1">Nucleus</location>
    </subcellularLocation>
</comment>
<reference evidence="12" key="1">
    <citation type="submission" date="2021-05" db="EMBL/GenBank/DDBJ databases">
        <authorList>
            <person name="Alioto T."/>
            <person name="Alioto T."/>
            <person name="Gomez Garrido J."/>
        </authorList>
    </citation>
    <scope>NUCLEOTIDE SEQUENCE</scope>
</reference>
<dbReference type="GO" id="GO:0010468">
    <property type="term" value="P:regulation of gene expression"/>
    <property type="evidence" value="ECO:0007669"/>
    <property type="project" value="TreeGrafter"/>
</dbReference>
<evidence type="ECO:0000256" key="1">
    <source>
        <dbReference type="ARBA" id="ARBA00004123"/>
    </source>
</evidence>
<evidence type="ECO:0000256" key="9">
    <source>
        <dbReference type="ARBA" id="ARBA00023242"/>
    </source>
</evidence>
<keyword evidence="8" id="KW-0804">Transcription</keyword>